<evidence type="ECO:0000256" key="4">
    <source>
        <dbReference type="ARBA" id="ARBA00023136"/>
    </source>
</evidence>
<dbReference type="Pfam" id="PF12537">
    <property type="entry name" value="GPHR_N"/>
    <property type="match status" value="1"/>
</dbReference>
<evidence type="ECO:0000256" key="5">
    <source>
        <dbReference type="SAM" id="Phobius"/>
    </source>
</evidence>
<keyword evidence="9" id="KW-1185">Reference proteome</keyword>
<sequence length="504" mass="58156">MKSDELNISNLKLINYLKKISRISFAITLTSSFIIIEFILYKFMFQDDQEQQQQSNDGFESSFWYLNVIIITLNLIIIHPLLILILLINKFFKSEILNKNPIKLGTILGIFMTWLIILWNFHNLIKIDIEIDPNSSIISQILLKISIIGITLISVLNGIGSFSTVYYNAYIKLKNYGKIINDKSNESNLKNLRENFENINSLIIKKEDELNQLTSSANDDQDDGVQRRPSLYSKKSFIDVHKLNPFKNQPNLNQDLQTELNSLKTIKNDLYLKINKLEEINQSLQYKPASNHLELMTMFIQYGITIYCFFKIIQVFIVELISIFNSTFRGISTKESDPLVLTIIKILKIFITIEDDFGLINQLSFLISGILFICSINGVWLTFKHFYKFIPIDLTKLNQITTTGDVPNQSVSIIKNLLISELTGIYILATMLILKSNLTQDFNLKLNSLLFINNNETNLIIQLNSWFDKIYLISCGLTFLSIKIGEYLNHDEGFENQDIADKIV</sequence>
<evidence type="ECO:0000259" key="6">
    <source>
        <dbReference type="Pfam" id="PF12430"/>
    </source>
</evidence>
<dbReference type="eggNOG" id="KOG2417">
    <property type="taxonomic scope" value="Eukaryota"/>
</dbReference>
<proteinExistence type="predicted"/>
<dbReference type="Pfam" id="PF12430">
    <property type="entry name" value="ABA_GPCR"/>
    <property type="match status" value="1"/>
</dbReference>
<dbReference type="InterPro" id="IPR015672">
    <property type="entry name" value="GPHR/GTG"/>
</dbReference>
<feature type="transmembrane region" description="Helical" evidence="5">
    <location>
        <begin position="101"/>
        <end position="121"/>
    </location>
</feature>
<dbReference type="EMBL" id="CAIF01000196">
    <property type="protein sequence ID" value="CCH45434.1"/>
    <property type="molecule type" value="Genomic_DNA"/>
</dbReference>
<evidence type="ECO:0000256" key="3">
    <source>
        <dbReference type="ARBA" id="ARBA00022989"/>
    </source>
</evidence>
<protein>
    <submittedName>
        <fullName evidence="8">Membrane protein</fullName>
    </submittedName>
</protein>
<keyword evidence="2 5" id="KW-0812">Transmembrane</keyword>
<gene>
    <name evidence="8" type="ORF">BN7_5016</name>
</gene>
<feature type="transmembrane region" description="Helical" evidence="5">
    <location>
        <begin position="365"/>
        <end position="383"/>
    </location>
</feature>
<dbReference type="InParanoid" id="K0KVF7"/>
<dbReference type="GO" id="GO:0016020">
    <property type="term" value="C:membrane"/>
    <property type="evidence" value="ECO:0007669"/>
    <property type="project" value="UniProtKB-SubCell"/>
</dbReference>
<evidence type="ECO:0000313" key="8">
    <source>
        <dbReference type="EMBL" id="CCH45434.1"/>
    </source>
</evidence>
<comment type="subcellular location">
    <subcellularLocation>
        <location evidence="1">Membrane</location>
        <topology evidence="1">Multi-pass membrane protein</topology>
    </subcellularLocation>
</comment>
<reference evidence="8 9" key="1">
    <citation type="journal article" date="2012" name="Eukaryot. Cell">
        <title>Draft genome sequence of Wickerhamomyces ciferrii NRRL Y-1031 F-60-10.</title>
        <authorList>
            <person name="Schneider J."/>
            <person name="Andrea H."/>
            <person name="Blom J."/>
            <person name="Jaenicke S."/>
            <person name="Ruckert C."/>
            <person name="Schorsch C."/>
            <person name="Szczepanowski R."/>
            <person name="Farwick M."/>
            <person name="Goesmann A."/>
            <person name="Puhler A."/>
            <person name="Schaffer S."/>
            <person name="Tauch A."/>
            <person name="Kohler T."/>
            <person name="Brinkrolf K."/>
        </authorList>
    </citation>
    <scope>NUCLEOTIDE SEQUENCE [LARGE SCALE GENOMIC DNA]</scope>
    <source>
        <strain evidence="9">ATCC 14091 / BCRC 22168 / CBS 111 / JCM 3599 / NBRC 0793 / NRRL Y-1031 F-60-10</strain>
    </source>
</reference>
<name>K0KVF7_WICCF</name>
<dbReference type="InterPro" id="IPR022535">
    <property type="entry name" value="Golgi_pH-regulator_cons_dom"/>
</dbReference>
<evidence type="ECO:0000256" key="1">
    <source>
        <dbReference type="ARBA" id="ARBA00004141"/>
    </source>
</evidence>
<feature type="domain" description="Golgi pH regulator conserved" evidence="7">
    <location>
        <begin position="136"/>
        <end position="210"/>
    </location>
</feature>
<dbReference type="AlphaFoldDB" id="K0KVF7"/>
<feature type="transmembrane region" description="Helical" evidence="5">
    <location>
        <begin position="304"/>
        <end position="324"/>
    </location>
</feature>
<dbReference type="PANTHER" id="PTHR15948:SF0">
    <property type="entry name" value="GOLGI PH REGULATOR A-RELATED"/>
    <property type="match status" value="1"/>
</dbReference>
<organism evidence="8 9">
    <name type="scientific">Wickerhamomyces ciferrii (strain ATCC 14091 / BCRC 22168 / CBS 111 / JCM 3599 / NBRC 0793 / NRRL Y-1031 F-60-10)</name>
    <name type="common">Yeast</name>
    <name type="synonym">Pichia ciferrii</name>
    <dbReference type="NCBI Taxonomy" id="1206466"/>
    <lineage>
        <taxon>Eukaryota</taxon>
        <taxon>Fungi</taxon>
        <taxon>Dikarya</taxon>
        <taxon>Ascomycota</taxon>
        <taxon>Saccharomycotina</taxon>
        <taxon>Saccharomycetes</taxon>
        <taxon>Phaffomycetales</taxon>
        <taxon>Wickerhamomycetaceae</taxon>
        <taxon>Wickerhamomyces</taxon>
    </lineage>
</organism>
<dbReference type="PANTHER" id="PTHR15948">
    <property type="entry name" value="G-PROTEIN COUPLED RECEPTOR 89-RELATED"/>
    <property type="match status" value="1"/>
</dbReference>
<evidence type="ECO:0000259" key="7">
    <source>
        <dbReference type="Pfam" id="PF12537"/>
    </source>
</evidence>
<dbReference type="HOGENOM" id="CLU_498921_0_0_1"/>
<feature type="domain" description="Abscisic acid G-protein coupled receptor-like" evidence="6">
    <location>
        <begin position="290"/>
        <end position="486"/>
    </location>
</feature>
<dbReference type="FunCoup" id="K0KVF7">
    <property type="interactions" value="181"/>
</dbReference>
<feature type="transmembrane region" description="Helical" evidence="5">
    <location>
        <begin position="141"/>
        <end position="167"/>
    </location>
</feature>
<evidence type="ECO:0000256" key="2">
    <source>
        <dbReference type="ARBA" id="ARBA00022692"/>
    </source>
</evidence>
<evidence type="ECO:0000313" key="9">
    <source>
        <dbReference type="Proteomes" id="UP000009328"/>
    </source>
</evidence>
<dbReference type="Proteomes" id="UP000009328">
    <property type="component" value="Unassembled WGS sequence"/>
</dbReference>
<accession>K0KVF7</accession>
<feature type="transmembrane region" description="Helical" evidence="5">
    <location>
        <begin position="64"/>
        <end position="89"/>
    </location>
</feature>
<feature type="transmembrane region" description="Helical" evidence="5">
    <location>
        <begin position="20"/>
        <end position="44"/>
    </location>
</feature>
<keyword evidence="4 5" id="KW-0472">Membrane</keyword>
<keyword evidence="3 5" id="KW-1133">Transmembrane helix</keyword>
<dbReference type="InterPro" id="IPR025969">
    <property type="entry name" value="ABA_GPCR_dom"/>
</dbReference>
<comment type="caution">
    <text evidence="8">The sequence shown here is derived from an EMBL/GenBank/DDBJ whole genome shotgun (WGS) entry which is preliminary data.</text>
</comment>